<dbReference type="GO" id="GO:0009083">
    <property type="term" value="P:branched-chain amino acid catabolic process"/>
    <property type="evidence" value="ECO:0007669"/>
    <property type="project" value="TreeGrafter"/>
</dbReference>
<dbReference type="EMBL" id="JTJZ01000022">
    <property type="protein sequence ID" value="KHS51142.1"/>
    <property type="molecule type" value="Genomic_DNA"/>
</dbReference>
<dbReference type="GO" id="GO:0004739">
    <property type="term" value="F:pyruvate dehydrogenase (acetyl-transferring) activity"/>
    <property type="evidence" value="ECO:0007669"/>
    <property type="project" value="UniProtKB-EC"/>
</dbReference>
<dbReference type="PANTHER" id="PTHR43380">
    <property type="entry name" value="2-OXOISOVALERATE DEHYDROGENASE SUBUNIT ALPHA, MITOCHONDRIAL"/>
    <property type="match status" value="1"/>
</dbReference>
<comment type="cofactor">
    <cofactor evidence="1">
        <name>thiamine diphosphate</name>
        <dbReference type="ChEBI" id="CHEBI:58937"/>
    </cofactor>
</comment>
<accession>A0A0B8ZXK9</accession>
<dbReference type="InterPro" id="IPR050771">
    <property type="entry name" value="Alpha-ketoacid_DH_E1_comp"/>
</dbReference>
<keyword evidence="6" id="KW-1185">Reference proteome</keyword>
<dbReference type="OrthoDB" id="9766715at2"/>
<dbReference type="CDD" id="cd02000">
    <property type="entry name" value="TPP_E1_PDC_ADC_BCADC"/>
    <property type="match status" value="1"/>
</dbReference>
<dbReference type="InterPro" id="IPR029061">
    <property type="entry name" value="THDP-binding"/>
</dbReference>
<keyword evidence="5" id="KW-0670">Pyruvate</keyword>
<dbReference type="InterPro" id="IPR001017">
    <property type="entry name" value="DH_E1"/>
</dbReference>
<keyword evidence="2 5" id="KW-0560">Oxidoreductase</keyword>
<protein>
    <submittedName>
        <fullName evidence="5">Pyruvate dehydrogenase (Acetyl-transferring) E1 component, alpha subunit</fullName>
        <ecNumber evidence="5">1.2.4.1</ecNumber>
    </submittedName>
</protein>
<dbReference type="NCBIfam" id="TIGR03181">
    <property type="entry name" value="PDH_E1_alph_x"/>
    <property type="match status" value="1"/>
</dbReference>
<dbReference type="EC" id="1.2.4.1" evidence="5"/>
<dbReference type="PATRIC" id="fig|1703.6.peg.3171"/>
<reference evidence="5 6" key="1">
    <citation type="submission" date="2014-11" db="EMBL/GenBank/DDBJ databases">
        <title>Draft Genome Sequence of Brevibacterium linens AE038-8.</title>
        <authorList>
            <person name="Maizel D."/>
            <person name="Utturkar S.M."/>
            <person name="Brown S.D."/>
            <person name="Ferrero M."/>
            <person name="Rosen B.P."/>
        </authorList>
    </citation>
    <scope>NUCLEOTIDE SEQUENCE [LARGE SCALE GENOMIC DNA]</scope>
    <source>
        <strain evidence="5 6">AE038-8</strain>
    </source>
</reference>
<dbReference type="Proteomes" id="UP000031488">
    <property type="component" value="Unassembled WGS sequence"/>
</dbReference>
<gene>
    <name evidence="5" type="ORF">AE0388_3214</name>
</gene>
<dbReference type="SUPFAM" id="SSF52518">
    <property type="entry name" value="Thiamin diphosphate-binding fold (THDP-binding)"/>
    <property type="match status" value="1"/>
</dbReference>
<dbReference type="GO" id="GO:0000287">
    <property type="term" value="F:magnesium ion binding"/>
    <property type="evidence" value="ECO:0007669"/>
    <property type="project" value="UniProtKB-ARBA"/>
</dbReference>
<dbReference type="InterPro" id="IPR017596">
    <property type="entry name" value="PdhA/BkdA"/>
</dbReference>
<dbReference type="STRING" id="1703.BLSMQ_3684"/>
<dbReference type="Gene3D" id="3.40.50.970">
    <property type="match status" value="1"/>
</dbReference>
<comment type="caution">
    <text evidence="5">The sequence shown here is derived from an EMBL/GenBank/DDBJ whole genome shotgun (WGS) entry which is preliminary data.</text>
</comment>
<evidence type="ECO:0000256" key="3">
    <source>
        <dbReference type="ARBA" id="ARBA00023052"/>
    </source>
</evidence>
<dbReference type="AlphaFoldDB" id="A0A0B8ZXK9"/>
<sequence>MTSNISVGTGAAHSQSSEPRMIQMLAEDGNRVESGEYDAFAAELTDEDLRGFYRDMVLVRRIDAEGAALQRQGQLGLWAPLFGQEAAQIGMGRAARPQDFVFPTYREHGLAYTRGVEPETLLSIFRGQNHGGWDPQEHRFHTYTIVIGSQALHATGYAMGISMDGDVGTGDIDRDTVSIACFGDGATSQGDVSEALTFAGAFHAPVLFFCQNNQWAISEPTHVQTAAPLCKRGEGFGVPGIRVDGNDIIAMYSVARASLDSVRAGHGPMLIEAFTYRRGAHTTADDPTKYRDKAEEEIWEDRDPITRLKAYLDKHTETSDEFFAEVDAEADTLAARIRHNCMTMENPDGVEMFAHVTAEPHSLVDEERAEFLAYQASFADAGEA</sequence>
<evidence type="ECO:0000313" key="5">
    <source>
        <dbReference type="EMBL" id="KHS51142.1"/>
    </source>
</evidence>
<dbReference type="RefSeq" id="WP_039211924.1">
    <property type="nucleotide sequence ID" value="NZ_JBCLTJ010000001.1"/>
</dbReference>
<organism evidence="5 6">
    <name type="scientific">Brevibacterium linens</name>
    <dbReference type="NCBI Taxonomy" id="1703"/>
    <lineage>
        <taxon>Bacteria</taxon>
        <taxon>Bacillati</taxon>
        <taxon>Actinomycetota</taxon>
        <taxon>Actinomycetes</taxon>
        <taxon>Micrococcales</taxon>
        <taxon>Brevibacteriaceae</taxon>
        <taxon>Brevibacterium</taxon>
    </lineage>
</organism>
<name>A0A0B8ZXK9_BRELN</name>
<evidence type="ECO:0000313" key="6">
    <source>
        <dbReference type="Proteomes" id="UP000031488"/>
    </source>
</evidence>
<evidence type="ECO:0000259" key="4">
    <source>
        <dbReference type="Pfam" id="PF00676"/>
    </source>
</evidence>
<evidence type="ECO:0000256" key="2">
    <source>
        <dbReference type="ARBA" id="ARBA00023002"/>
    </source>
</evidence>
<proteinExistence type="predicted"/>
<evidence type="ECO:0000256" key="1">
    <source>
        <dbReference type="ARBA" id="ARBA00001964"/>
    </source>
</evidence>
<dbReference type="Pfam" id="PF00676">
    <property type="entry name" value="E1_dh"/>
    <property type="match status" value="1"/>
</dbReference>
<feature type="domain" description="Dehydrogenase E1 component" evidence="4">
    <location>
        <begin position="54"/>
        <end position="331"/>
    </location>
</feature>
<dbReference type="PANTHER" id="PTHR43380:SF1">
    <property type="entry name" value="2-OXOISOVALERATE DEHYDROGENASE SUBUNIT ALPHA, MITOCHONDRIAL"/>
    <property type="match status" value="1"/>
</dbReference>
<keyword evidence="3" id="KW-0786">Thiamine pyrophosphate</keyword>